<evidence type="ECO:0000256" key="1">
    <source>
        <dbReference type="SAM" id="MobiDB-lite"/>
    </source>
</evidence>
<dbReference type="CDD" id="cd09757">
    <property type="entry name" value="Cas8c_I-C"/>
    <property type="match status" value="1"/>
</dbReference>
<dbReference type="Pfam" id="PF09709">
    <property type="entry name" value="Cas_Csd1"/>
    <property type="match status" value="1"/>
</dbReference>
<sequence length="596" mass="65039">MTILQSLDRYYDRMAARGEAEAPGYSREKIGFAILLSPEGEPVNQKDLREQVGRKLQPRLVEVPAAVKRTAGISPNLLWDKSAYVLGRTAGQGRRTADEHAAFRKLHLDLLAETKDPGLLALRRFLEAWQPERFDAPPFEAEMLDVNLIFALEGEHRYLHEREAARALVAARGGGEGKRAICLVSGMEAPITRLHPTIKGVEGAQSSGAALVSFNLEAFGSYGQEQGANAPTSEAVAFRYGAALNRMLDRGSRNRLPRPVGDTTVVFWADASDVGEETAEAAESAFDTLFNPPAPEGDPARDGEEAAKLRALLAALHEGRPLRDADPKLTEGVRFHILGLAPNAARLSVRFWLSDDFTVFARRLADHYAALAIEPPPWRALPPSVNRLLVKTVALQEKFDNIPPLLAGEVTRAILAGTPYPRSLLATAIIRLRAGDDAGTGWHAAAIRAVLASHHRKESPPVSLDRENASSAYQLGRLFAMAEIAQRVSLGKVNATIRDRYFGAASATPANVFPLLLRGVQNHLGRLRKEGKGGWIEKEIDQIFAQLPPSLPRSLALQKQGEFAIGYYHQRSARIGSKSAGQIADEEESKEGDIDE</sequence>
<organism evidence="2 3">
    <name type="scientific">Roseomonas mucosa</name>
    <dbReference type="NCBI Taxonomy" id="207340"/>
    <lineage>
        <taxon>Bacteria</taxon>
        <taxon>Pseudomonadati</taxon>
        <taxon>Pseudomonadota</taxon>
        <taxon>Alphaproteobacteria</taxon>
        <taxon>Acetobacterales</taxon>
        <taxon>Roseomonadaceae</taxon>
        <taxon>Roseomonas</taxon>
    </lineage>
</organism>
<name>A0A1S8D1M7_9PROT</name>
<dbReference type="InterPro" id="IPR010144">
    <property type="entry name" value="CRISPR-assoc_prot_Csd1-typ"/>
</dbReference>
<evidence type="ECO:0000313" key="3">
    <source>
        <dbReference type="Proteomes" id="UP000054844"/>
    </source>
</evidence>
<dbReference type="NCBIfam" id="TIGR01863">
    <property type="entry name" value="cas_Csd1"/>
    <property type="match status" value="1"/>
</dbReference>
<comment type="caution">
    <text evidence="2">The sequence shown here is derived from an EMBL/GenBank/DDBJ whole genome shotgun (WGS) entry which is preliminary data.</text>
</comment>
<feature type="region of interest" description="Disordered" evidence="1">
    <location>
        <begin position="575"/>
        <end position="596"/>
    </location>
</feature>
<accession>A0A1S8D1M7</accession>
<keyword evidence="3" id="KW-1185">Reference proteome</keyword>
<dbReference type="STRING" id="207340.APZ41_019510"/>
<dbReference type="OrthoDB" id="9778918at2"/>
<dbReference type="RefSeq" id="WP_075822409.1">
    <property type="nucleotide sequence ID" value="NZ_CP034924.1"/>
</dbReference>
<proteinExistence type="predicted"/>
<reference evidence="2" key="1">
    <citation type="submission" date="2016-12" db="EMBL/GenBank/DDBJ databases">
        <title>Draft genome sequence of Roseomonas mucosa strain AU37, isolated from a peripheral intravenous catheter.</title>
        <authorList>
            <person name="Choudhury M.A."/>
            <person name="Sidjabat H.E."/>
            <person name="Wailan A.M."/>
            <person name="Zhang L."/>
            <person name="Marsh N.M."/>
            <person name="Rickard C.M."/>
            <person name="Davies M."/>
            <person name="Mcmillan D.J."/>
        </authorList>
    </citation>
    <scope>NUCLEOTIDE SEQUENCE [LARGE SCALE GENOMIC DNA]</scope>
    <source>
        <strain evidence="2">AU37</strain>
    </source>
</reference>
<evidence type="ECO:0000313" key="2">
    <source>
        <dbReference type="EMBL" id="ONH81498.1"/>
    </source>
</evidence>
<feature type="compositionally biased region" description="Acidic residues" evidence="1">
    <location>
        <begin position="584"/>
        <end position="596"/>
    </location>
</feature>
<dbReference type="AlphaFoldDB" id="A0A1S8D1M7"/>
<protein>
    <submittedName>
        <fullName evidence="2">Type I-C CRISPR-associated protein Cas8c/Csd1</fullName>
    </submittedName>
</protein>
<dbReference type="Proteomes" id="UP000054844">
    <property type="component" value="Unassembled WGS sequence"/>
</dbReference>
<gene>
    <name evidence="2" type="ORF">APZ41_019510</name>
</gene>
<dbReference type="EMBL" id="LLWF02000113">
    <property type="protein sequence ID" value="ONH81498.1"/>
    <property type="molecule type" value="Genomic_DNA"/>
</dbReference>